<reference evidence="2 3" key="1">
    <citation type="journal article" date="2018" name="Mol. Plant">
        <title>The genome of Artemisia annua provides insight into the evolution of Asteraceae family and artemisinin biosynthesis.</title>
        <authorList>
            <person name="Shen Q."/>
            <person name="Zhang L."/>
            <person name="Liao Z."/>
            <person name="Wang S."/>
            <person name="Yan T."/>
            <person name="Shi P."/>
            <person name="Liu M."/>
            <person name="Fu X."/>
            <person name="Pan Q."/>
            <person name="Wang Y."/>
            <person name="Lv Z."/>
            <person name="Lu X."/>
            <person name="Zhang F."/>
            <person name="Jiang W."/>
            <person name="Ma Y."/>
            <person name="Chen M."/>
            <person name="Hao X."/>
            <person name="Li L."/>
            <person name="Tang Y."/>
            <person name="Lv G."/>
            <person name="Zhou Y."/>
            <person name="Sun X."/>
            <person name="Brodelius P.E."/>
            <person name="Rose J.K.C."/>
            <person name="Tang K."/>
        </authorList>
    </citation>
    <scope>NUCLEOTIDE SEQUENCE [LARGE SCALE GENOMIC DNA]</scope>
    <source>
        <strain evidence="3">cv. Huhao1</strain>
        <tissue evidence="2">Leaf</tissue>
    </source>
</reference>
<feature type="domain" description="TPR1-like CTLH-containing" evidence="1">
    <location>
        <begin position="18"/>
        <end position="54"/>
    </location>
</feature>
<dbReference type="InterPro" id="IPR054080">
    <property type="entry name" value="TPR1-like_2nd"/>
</dbReference>
<evidence type="ECO:0000259" key="1">
    <source>
        <dbReference type="Pfam" id="PF21889"/>
    </source>
</evidence>
<keyword evidence="3" id="KW-1185">Reference proteome</keyword>
<proteinExistence type="predicted"/>
<comment type="caution">
    <text evidence="2">The sequence shown here is derived from an EMBL/GenBank/DDBJ whole genome shotgun (WGS) entry which is preliminary data.</text>
</comment>
<dbReference type="EMBL" id="PKPP01010944">
    <property type="protein sequence ID" value="PWA45092.1"/>
    <property type="molecule type" value="Genomic_DNA"/>
</dbReference>
<name>A0A2U1L7X6_ARTAN</name>
<dbReference type="Proteomes" id="UP000245207">
    <property type="component" value="Unassembled WGS sequence"/>
</dbReference>
<dbReference type="Pfam" id="PF21889">
    <property type="entry name" value="TPR1-like_2nd"/>
    <property type="match status" value="1"/>
</dbReference>
<protein>
    <submittedName>
        <fullName evidence="2">LIS1 homology motif protein</fullName>
    </submittedName>
</protein>
<dbReference type="OrthoDB" id="938174at2759"/>
<organism evidence="2 3">
    <name type="scientific">Artemisia annua</name>
    <name type="common">Sweet wormwood</name>
    <dbReference type="NCBI Taxonomy" id="35608"/>
    <lineage>
        <taxon>Eukaryota</taxon>
        <taxon>Viridiplantae</taxon>
        <taxon>Streptophyta</taxon>
        <taxon>Embryophyta</taxon>
        <taxon>Tracheophyta</taxon>
        <taxon>Spermatophyta</taxon>
        <taxon>Magnoliopsida</taxon>
        <taxon>eudicotyledons</taxon>
        <taxon>Gunneridae</taxon>
        <taxon>Pentapetalae</taxon>
        <taxon>asterids</taxon>
        <taxon>campanulids</taxon>
        <taxon>Asterales</taxon>
        <taxon>Asteraceae</taxon>
        <taxon>Asteroideae</taxon>
        <taxon>Anthemideae</taxon>
        <taxon>Artemisiinae</taxon>
        <taxon>Artemisia</taxon>
    </lineage>
</organism>
<evidence type="ECO:0000313" key="2">
    <source>
        <dbReference type="EMBL" id="PWA45092.1"/>
    </source>
</evidence>
<accession>A0A2U1L7X6</accession>
<dbReference type="STRING" id="35608.A0A2U1L7X6"/>
<gene>
    <name evidence="2" type="ORF">CTI12_AA417510</name>
</gene>
<dbReference type="AlphaFoldDB" id="A0A2U1L7X6"/>
<evidence type="ECO:0000313" key="3">
    <source>
        <dbReference type="Proteomes" id="UP000245207"/>
    </source>
</evidence>
<sequence length="63" mass="7008">MNEGFRPTEKKKFDTRGNGVAALEILMKDLKVFAAYNGDLFKEIALLLTLENFSVGALRECLG</sequence>